<feature type="compositionally biased region" description="Basic and acidic residues" evidence="2">
    <location>
        <begin position="821"/>
        <end position="835"/>
    </location>
</feature>
<evidence type="ECO:0000313" key="3">
    <source>
        <dbReference type="EnsemblMetazoa" id="GBRI025886-PA"/>
    </source>
</evidence>
<keyword evidence="4" id="KW-1185">Reference proteome</keyword>
<feature type="compositionally biased region" description="Polar residues" evidence="2">
    <location>
        <begin position="1037"/>
        <end position="1047"/>
    </location>
</feature>
<protein>
    <recommendedName>
        <fullName evidence="5">Zinc-finger domain-containing protein</fullName>
    </recommendedName>
</protein>
<keyword evidence="1" id="KW-0175">Coiled coil</keyword>
<evidence type="ECO:0000256" key="1">
    <source>
        <dbReference type="SAM" id="Coils"/>
    </source>
</evidence>
<evidence type="ECO:0008006" key="5">
    <source>
        <dbReference type="Google" id="ProtNLM"/>
    </source>
</evidence>
<feature type="region of interest" description="Disordered" evidence="2">
    <location>
        <begin position="1340"/>
        <end position="1403"/>
    </location>
</feature>
<name>A0A1A9WN99_9MUSC</name>
<dbReference type="Proteomes" id="UP000091820">
    <property type="component" value="Unassembled WGS sequence"/>
</dbReference>
<feature type="coiled-coil region" evidence="1">
    <location>
        <begin position="1228"/>
        <end position="1262"/>
    </location>
</feature>
<organism evidence="3 4">
    <name type="scientific">Glossina brevipalpis</name>
    <dbReference type="NCBI Taxonomy" id="37001"/>
    <lineage>
        <taxon>Eukaryota</taxon>
        <taxon>Metazoa</taxon>
        <taxon>Ecdysozoa</taxon>
        <taxon>Arthropoda</taxon>
        <taxon>Hexapoda</taxon>
        <taxon>Insecta</taxon>
        <taxon>Pterygota</taxon>
        <taxon>Neoptera</taxon>
        <taxon>Endopterygota</taxon>
        <taxon>Diptera</taxon>
        <taxon>Brachycera</taxon>
        <taxon>Muscomorpha</taxon>
        <taxon>Hippoboscoidea</taxon>
        <taxon>Glossinidae</taxon>
        <taxon>Glossina</taxon>
    </lineage>
</organism>
<feature type="region of interest" description="Disordered" evidence="2">
    <location>
        <begin position="818"/>
        <end position="838"/>
    </location>
</feature>
<dbReference type="VEuPathDB" id="VectorBase:GBRI025886"/>
<evidence type="ECO:0000313" key="4">
    <source>
        <dbReference type="Proteomes" id="UP000091820"/>
    </source>
</evidence>
<evidence type="ECO:0000256" key="2">
    <source>
        <dbReference type="SAM" id="MobiDB-lite"/>
    </source>
</evidence>
<sequence length="1459" mass="166333">MIRHREKNPKNYIGYHTDIENEPEEGEIVDNYELISSDEEFVMRQRIEELEAKNKEIEQIAVISSSYANEYHYAKLQSCNYNNYLNKDYWRKRKNEIGARLSKDVSSVSSVEYEMSRKSSKRHRSRGGKKKTNHHNRCRNHSKRRKRHCRHACSNESGRHKRRREFNYSMEAIDLHTESSDSLQSVTYVNEGTIDSPNQIDRDSLRFAVTRSIHNSHLKEETMGSLSKRLLKQPKKENTDDEDIIIVENDDDPQIQTIEEDTSDSLEEKELRLIALKSAVLKKHMDRKKRNAELAYSPTDFDDMLKFNVIENDIKSDIEVDLEDSQTPELISSPLASPKLLLSPQYIDDDSRQQMVDTKPVDMDIASSSDSEHGEVLNEFRPVVQQQQPSPLCTLPIASNDLSFGIKHQDYPFSLYVPGLKMEPLPPGVEYYEELVPPPPPFHQENFSVQEMEVEDQENAENDNRIETDKNPRIIEQNLETKELSSCEEEEELALRALLLAKFQSPRNKKRKLEEESKDIANLNSKNDTNEILKTNISSEWILKEAVRRFKLSTHIRRDSNETDDGKTLKFAENSMNMLDNLEPVQTQHKEEKVIIESFGDDESNSNLLENEVTQEKIKTKDMQCGKKGDWEETQSCKASDRDVQISSYTNLQINLQPVEETINLVENKNSTQNMGDSLGVSEEYRRYEEIETNKSADPLNEKILKDNSNVDLNVTAIVERHLTKAFKGSCEENIRVDINSQETLNSTEIQERDVDQIAETCAHVKVKKNCSVNETSIEFSKETKSLEKSMVMDISSKPPSLGTEKCKENFKLLVKSSNDSSDRTQKSKIFKEDTNSPAKTEILNPTIRKSAFANISSKTNQDMKAMSSEMRPHQLSAKVIQKNLTKKYQNRLKVVNKASSTTLTTLRTQQGTILPTYSVLKTTKIVKPNKVINRNVDIKPIKNNINLLDIEHEISSTPITSQVVQTRLITSKEQVKSMCQVPKLVINLKRSSSSTDTSASEDGNDIIDDYDYLCRPSEDYNDNASPISLIMESPHSRTPNRSNSPTEKCPEKSRQQFEEKLDSFLKSVRSKVQEQVVSLQKTPQAKTIMENEEAKANNNTPVAVRHLPVAAQEEYRRLIHRMKLLEAQRKSSNTDTEISDLFTSKDDDLNALSNAAASTATSVSLNQSSLCKQVLIKNASSNAKPSTGDAQKSSKSSVLTSYENMFTKIGAGIITHLDKSLNLIEEAKKAKLSKLNVEKRLKALKAEIDLLQIQHREEQHKISKIYPNICKTNDVITTLKQKRTKVFKLAVNLGKALKGENYRLNNDLKQNITEKSKQLAEEIKLVNSLKLQNIDKFTAPTEDTKNHDDANEGLLTPANNDREQSLQVPTATFQEGDIREFQEKNSTQENETLQEEVENVDHQDKESLAANHYVSPLNNLSSENSDLDPQGVLCPYDLMGHCEDKNCSYVHLSENLKV</sequence>
<dbReference type="EnsemblMetazoa" id="GBRI025886-RA">
    <property type="protein sequence ID" value="GBRI025886-PA"/>
    <property type="gene ID" value="GBRI025886"/>
</dbReference>
<feature type="region of interest" description="Disordered" evidence="2">
    <location>
        <begin position="112"/>
        <end position="159"/>
    </location>
</feature>
<accession>A0A1A9WN99</accession>
<reference evidence="4" key="1">
    <citation type="submission" date="2014-03" db="EMBL/GenBank/DDBJ databases">
        <authorList>
            <person name="Aksoy S."/>
            <person name="Warren W."/>
            <person name="Wilson R.K."/>
        </authorList>
    </citation>
    <scope>NUCLEOTIDE SEQUENCE [LARGE SCALE GENOMIC DNA]</scope>
    <source>
        <strain evidence="4">IAEA</strain>
    </source>
</reference>
<reference evidence="3" key="2">
    <citation type="submission" date="2020-05" db="UniProtKB">
        <authorList>
            <consortium name="EnsemblMetazoa"/>
        </authorList>
    </citation>
    <scope>IDENTIFICATION</scope>
    <source>
        <strain evidence="3">IAEA</strain>
    </source>
</reference>
<proteinExistence type="predicted"/>
<feature type="region of interest" description="Disordered" evidence="2">
    <location>
        <begin position="1024"/>
        <end position="1056"/>
    </location>
</feature>
<dbReference type="STRING" id="37001.A0A1A9WN99"/>
<feature type="compositionally biased region" description="Basic residues" evidence="2">
    <location>
        <begin position="118"/>
        <end position="151"/>
    </location>
</feature>